<reference evidence="4" key="1">
    <citation type="submission" date="2021-03" db="EMBL/GenBank/DDBJ databases">
        <title>Antimicrobial resistance genes in bacteria isolated from Japanese honey, and their potential for conferring macrolide and lincosamide resistance in the American foulbrood pathogen Paenibacillus larvae.</title>
        <authorList>
            <person name="Okamoto M."/>
            <person name="Kumagai M."/>
            <person name="Kanamori H."/>
            <person name="Takamatsu D."/>
        </authorList>
    </citation>
    <scope>NUCLEOTIDE SEQUENCE</scope>
    <source>
        <strain evidence="4">J41TS4</strain>
    </source>
</reference>
<dbReference type="AlphaFoldDB" id="A0A920CL62"/>
<dbReference type="CDD" id="cd01948">
    <property type="entry name" value="EAL"/>
    <property type="match status" value="1"/>
</dbReference>
<protein>
    <recommendedName>
        <fullName evidence="6">EAL domain-containing protein</fullName>
    </recommendedName>
</protein>
<feature type="transmembrane region" description="Helical" evidence="1">
    <location>
        <begin position="10"/>
        <end position="28"/>
    </location>
</feature>
<feature type="transmembrane region" description="Helical" evidence="1">
    <location>
        <begin position="34"/>
        <end position="52"/>
    </location>
</feature>
<evidence type="ECO:0000256" key="1">
    <source>
        <dbReference type="SAM" id="Phobius"/>
    </source>
</evidence>
<proteinExistence type="predicted"/>
<feature type="transmembrane region" description="Helical" evidence="1">
    <location>
        <begin position="64"/>
        <end position="91"/>
    </location>
</feature>
<dbReference type="InterPro" id="IPR052155">
    <property type="entry name" value="Biofilm_reg_signaling"/>
</dbReference>
<dbReference type="NCBIfam" id="TIGR00254">
    <property type="entry name" value="GGDEF"/>
    <property type="match status" value="1"/>
</dbReference>
<keyword evidence="1" id="KW-1133">Transmembrane helix</keyword>
<feature type="domain" description="EAL" evidence="2">
    <location>
        <begin position="606"/>
        <end position="861"/>
    </location>
</feature>
<dbReference type="Pfam" id="PF00563">
    <property type="entry name" value="EAL"/>
    <property type="match status" value="1"/>
</dbReference>
<dbReference type="InterPro" id="IPR029787">
    <property type="entry name" value="Nucleotide_cyclase"/>
</dbReference>
<gene>
    <name evidence="4" type="ORF">J41TS4_04500</name>
</gene>
<dbReference type="InterPro" id="IPR000160">
    <property type="entry name" value="GGDEF_dom"/>
</dbReference>
<name>A0A920CL62_9BACL</name>
<dbReference type="PANTHER" id="PTHR44757">
    <property type="entry name" value="DIGUANYLATE CYCLASE DGCP"/>
    <property type="match status" value="1"/>
</dbReference>
<dbReference type="SUPFAM" id="SSF141868">
    <property type="entry name" value="EAL domain-like"/>
    <property type="match status" value="1"/>
</dbReference>
<dbReference type="EMBL" id="BORS01000001">
    <property type="protein sequence ID" value="GIO40692.1"/>
    <property type="molecule type" value="Genomic_DNA"/>
</dbReference>
<dbReference type="RefSeq" id="WP_301624536.1">
    <property type="nucleotide sequence ID" value="NZ_BORS01000001.1"/>
</dbReference>
<feature type="domain" description="GGDEF" evidence="3">
    <location>
        <begin position="465"/>
        <end position="597"/>
    </location>
</feature>
<dbReference type="InterPro" id="IPR001633">
    <property type="entry name" value="EAL_dom"/>
</dbReference>
<evidence type="ECO:0000259" key="3">
    <source>
        <dbReference type="PROSITE" id="PS50887"/>
    </source>
</evidence>
<dbReference type="PANTHER" id="PTHR44757:SF2">
    <property type="entry name" value="BIOFILM ARCHITECTURE MAINTENANCE PROTEIN MBAA"/>
    <property type="match status" value="1"/>
</dbReference>
<evidence type="ECO:0000313" key="5">
    <source>
        <dbReference type="Proteomes" id="UP000678895"/>
    </source>
</evidence>
<dbReference type="SMART" id="SM00052">
    <property type="entry name" value="EAL"/>
    <property type="match status" value="1"/>
</dbReference>
<sequence length="869" mass="98895">MKKDSAETELVRRVCIAVLMMLAFVSMFTRPHLIFGITVVFTNIFLIGLIRLQGIRMGILVSASAYGIMIALNAAPAYVLIFFLELLWIAICIHRNQGQVLKLDLYFWLLIGLPLTTALFFTSGSYTMIEFALLFAITVSNSLFNILTADMLDYYVMRRVIPPAKEYRPPIPFKRVLFHLTVTTVSLPFLINLTVGGWHSIDSSKMNALKTAESTAERILSELEHRGEEGLQTGDLQEIASRFATPAPDLLNIVIAGKEGVALAASDMSLYANWKPREPLKPVESRFEIDLPEESTLLPTGRWHDANYVYTASSDKQEYLISVILPVMPYQTAIFLEYIYQILYMMASASIAVCLALCINAWLERSLKRLELNSSRLPVKLRQMAVPDWSSSGILEIDSLAHNFKSISDELLNRFEEMESINSQLRVSEEKLKYLAYYDTLTGLPNRLRFRQRLSEMIRDTGLREKIAVLFVDINRFKEVNDALGHISGDLLLLKVSLRFEQLADEQCEVFRLGGDEFIFLYKYISDDDLPEMAKRIGRLFDSPLELEGNYIYITLSIGVSIYPEHGISQDDIVRKADMAMYAAREKGEGSYYIFNRDRENAMNETVLLENGLRTALHEEQLYLVYQPKVNPVTGRMRGYEALIRWNHPELGAIPPSKFIPIAEASGVIADIDFWMLREACRQTKEWHELKVHKLPISVNLSTKHFYRMNIVGRIHSILRQTGLEPHYLGLELTESVFMNQTEQVVEALQELKRMGIEIVIEEFGTGYTSLSRLRHLPVSTVKLDRTFFHNGEDLTEDNASVVKGIAGLVNSMGLKVTAEGIETETEQELFVELNCEELQGNFFSPPLDSRSFERYAAAEQGLHTEEII</sequence>
<feature type="transmembrane region" description="Helical" evidence="1">
    <location>
        <begin position="103"/>
        <end position="121"/>
    </location>
</feature>
<dbReference type="PROSITE" id="PS50887">
    <property type="entry name" value="GGDEF"/>
    <property type="match status" value="1"/>
</dbReference>
<dbReference type="Proteomes" id="UP000678895">
    <property type="component" value="Unassembled WGS sequence"/>
</dbReference>
<dbReference type="Gene3D" id="3.30.70.270">
    <property type="match status" value="1"/>
</dbReference>
<evidence type="ECO:0008006" key="6">
    <source>
        <dbReference type="Google" id="ProtNLM"/>
    </source>
</evidence>
<evidence type="ECO:0000313" key="4">
    <source>
        <dbReference type="EMBL" id="GIO40692.1"/>
    </source>
</evidence>
<keyword evidence="5" id="KW-1185">Reference proteome</keyword>
<dbReference type="SMART" id="SM00267">
    <property type="entry name" value="GGDEF"/>
    <property type="match status" value="1"/>
</dbReference>
<feature type="transmembrane region" description="Helical" evidence="1">
    <location>
        <begin position="133"/>
        <end position="156"/>
    </location>
</feature>
<dbReference type="Pfam" id="PF00990">
    <property type="entry name" value="GGDEF"/>
    <property type="match status" value="1"/>
</dbReference>
<organism evidence="4 5">
    <name type="scientific">Paenibacillus apis</name>
    <dbReference type="NCBI Taxonomy" id="1792174"/>
    <lineage>
        <taxon>Bacteria</taxon>
        <taxon>Bacillati</taxon>
        <taxon>Bacillota</taxon>
        <taxon>Bacilli</taxon>
        <taxon>Bacillales</taxon>
        <taxon>Paenibacillaceae</taxon>
        <taxon>Paenibacillus</taxon>
    </lineage>
</organism>
<keyword evidence="1" id="KW-0812">Transmembrane</keyword>
<evidence type="ECO:0000259" key="2">
    <source>
        <dbReference type="PROSITE" id="PS50883"/>
    </source>
</evidence>
<comment type="caution">
    <text evidence="4">The sequence shown here is derived from an EMBL/GenBank/DDBJ whole genome shotgun (WGS) entry which is preliminary data.</text>
</comment>
<keyword evidence="1" id="KW-0472">Membrane</keyword>
<dbReference type="InterPro" id="IPR043128">
    <property type="entry name" value="Rev_trsase/Diguanyl_cyclase"/>
</dbReference>
<dbReference type="SUPFAM" id="SSF55073">
    <property type="entry name" value="Nucleotide cyclase"/>
    <property type="match status" value="1"/>
</dbReference>
<dbReference type="Gene3D" id="3.20.20.450">
    <property type="entry name" value="EAL domain"/>
    <property type="match status" value="1"/>
</dbReference>
<dbReference type="PROSITE" id="PS50883">
    <property type="entry name" value="EAL"/>
    <property type="match status" value="1"/>
</dbReference>
<dbReference type="InterPro" id="IPR035919">
    <property type="entry name" value="EAL_sf"/>
</dbReference>
<dbReference type="CDD" id="cd01949">
    <property type="entry name" value="GGDEF"/>
    <property type="match status" value="1"/>
</dbReference>
<feature type="transmembrane region" description="Helical" evidence="1">
    <location>
        <begin position="176"/>
        <end position="198"/>
    </location>
</feature>
<accession>A0A920CL62</accession>